<evidence type="ECO:0000256" key="3">
    <source>
        <dbReference type="SAM" id="MobiDB-lite"/>
    </source>
</evidence>
<feature type="domain" description="DDE Tnp4" evidence="4">
    <location>
        <begin position="249"/>
        <end position="341"/>
    </location>
</feature>
<comment type="cofactor">
    <cofactor evidence="1">
        <name>a divalent metal cation</name>
        <dbReference type="ChEBI" id="CHEBI:60240"/>
    </cofactor>
</comment>
<dbReference type="GO" id="GO:0046872">
    <property type="term" value="F:metal ion binding"/>
    <property type="evidence" value="ECO:0007669"/>
    <property type="project" value="UniProtKB-KW"/>
</dbReference>
<organism evidence="5 6">
    <name type="scientific">Fomitopsis schrenkii</name>
    <name type="common">Brown rot fungus</name>
    <dbReference type="NCBI Taxonomy" id="2126942"/>
    <lineage>
        <taxon>Eukaryota</taxon>
        <taxon>Fungi</taxon>
        <taxon>Dikarya</taxon>
        <taxon>Basidiomycota</taxon>
        <taxon>Agaricomycotina</taxon>
        <taxon>Agaricomycetes</taxon>
        <taxon>Polyporales</taxon>
        <taxon>Fomitopsis</taxon>
    </lineage>
</organism>
<evidence type="ECO:0000256" key="1">
    <source>
        <dbReference type="ARBA" id="ARBA00001968"/>
    </source>
</evidence>
<feature type="compositionally biased region" description="Low complexity" evidence="3">
    <location>
        <begin position="48"/>
        <end position="75"/>
    </location>
</feature>
<sequence length="342" mass="38471">MPYRTDRQLAADALECTFLVEYIAKLEASLYGDDFDPSPEDLPMDVDSSSLSSSSSSSSSTSSTSSSSTASSSSQEGLLGSSLAIDNYVLLMGELFSRQYLADREDIEKASGLMNLVLNNYKHDRPEIFKSYVRMTPACFDDLVSTLRDHEVFQNHSNNPQLPIEQQLLIALYRFGHYGNAASTMKVALQFGVSYRMVHLATARVMKACCTDKFRCASVQWPTAAAQELAKEWIEAHSCPAWRNRWLMVDGTLVPIYRRPGHFGNAFFDRKSNYSFNVQLISTPDLRIIDYVVGLAGSQNDAAAWSTSRVVQQHEDLLQDDEWVWADTAYPVRKWCQAPYKK</sequence>
<feature type="region of interest" description="Disordered" evidence="3">
    <location>
        <begin position="36"/>
        <end position="75"/>
    </location>
</feature>
<dbReference type="AlphaFoldDB" id="S8ETQ0"/>
<reference evidence="5 6" key="1">
    <citation type="journal article" date="2012" name="Science">
        <title>The Paleozoic origin of enzymatic lignin decomposition reconstructed from 31 fungal genomes.</title>
        <authorList>
            <person name="Floudas D."/>
            <person name="Binder M."/>
            <person name="Riley R."/>
            <person name="Barry K."/>
            <person name="Blanchette R.A."/>
            <person name="Henrissat B."/>
            <person name="Martinez A.T."/>
            <person name="Otillar R."/>
            <person name="Spatafora J.W."/>
            <person name="Yadav J.S."/>
            <person name="Aerts A."/>
            <person name="Benoit I."/>
            <person name="Boyd A."/>
            <person name="Carlson A."/>
            <person name="Copeland A."/>
            <person name="Coutinho P.M."/>
            <person name="de Vries R.P."/>
            <person name="Ferreira P."/>
            <person name="Findley K."/>
            <person name="Foster B."/>
            <person name="Gaskell J."/>
            <person name="Glotzer D."/>
            <person name="Gorecki P."/>
            <person name="Heitman J."/>
            <person name="Hesse C."/>
            <person name="Hori C."/>
            <person name="Igarashi K."/>
            <person name="Jurgens J.A."/>
            <person name="Kallen N."/>
            <person name="Kersten P."/>
            <person name="Kohler A."/>
            <person name="Kuees U."/>
            <person name="Kumar T.K.A."/>
            <person name="Kuo A."/>
            <person name="LaButti K."/>
            <person name="Larrondo L.F."/>
            <person name="Lindquist E."/>
            <person name="Ling A."/>
            <person name="Lombard V."/>
            <person name="Lucas S."/>
            <person name="Lundell T."/>
            <person name="Martin R."/>
            <person name="McLaughlin D.J."/>
            <person name="Morgenstern I."/>
            <person name="Morin E."/>
            <person name="Murat C."/>
            <person name="Nagy L.G."/>
            <person name="Nolan M."/>
            <person name="Ohm R.A."/>
            <person name="Patyshakuliyeva A."/>
            <person name="Rokas A."/>
            <person name="Ruiz-Duenas F.J."/>
            <person name="Sabat G."/>
            <person name="Salamov A."/>
            <person name="Samejima M."/>
            <person name="Schmutz J."/>
            <person name="Slot J.C."/>
            <person name="St John F."/>
            <person name="Stenlid J."/>
            <person name="Sun H."/>
            <person name="Sun S."/>
            <person name="Syed K."/>
            <person name="Tsang A."/>
            <person name="Wiebenga A."/>
            <person name="Young D."/>
            <person name="Pisabarro A."/>
            <person name="Eastwood D.C."/>
            <person name="Martin F."/>
            <person name="Cullen D."/>
            <person name="Grigoriev I.V."/>
            <person name="Hibbett D.S."/>
        </authorList>
    </citation>
    <scope>NUCLEOTIDE SEQUENCE</scope>
    <source>
        <strain evidence="6">FP-58527</strain>
    </source>
</reference>
<dbReference type="InterPro" id="IPR027806">
    <property type="entry name" value="HARBI1_dom"/>
</dbReference>
<dbReference type="Proteomes" id="UP000015241">
    <property type="component" value="Unassembled WGS sequence"/>
</dbReference>
<keyword evidence="2" id="KW-0479">Metal-binding</keyword>
<protein>
    <recommendedName>
        <fullName evidence="4">DDE Tnp4 domain-containing protein</fullName>
    </recommendedName>
</protein>
<evidence type="ECO:0000256" key="2">
    <source>
        <dbReference type="ARBA" id="ARBA00022723"/>
    </source>
</evidence>
<name>S8ETQ0_FOMSC</name>
<dbReference type="OrthoDB" id="3246760at2759"/>
<dbReference type="eggNOG" id="KOG4585">
    <property type="taxonomic scope" value="Eukaryota"/>
</dbReference>
<accession>S8ETQ0</accession>
<dbReference type="STRING" id="743788.S8ETQ0"/>
<evidence type="ECO:0000313" key="5">
    <source>
        <dbReference type="EMBL" id="EPS93115.1"/>
    </source>
</evidence>
<dbReference type="Pfam" id="PF13359">
    <property type="entry name" value="DDE_Tnp_4"/>
    <property type="match status" value="1"/>
</dbReference>
<proteinExistence type="predicted"/>
<evidence type="ECO:0000313" key="6">
    <source>
        <dbReference type="Proteomes" id="UP000015241"/>
    </source>
</evidence>
<gene>
    <name evidence="5" type="ORF">FOMPIDRAFT_58988</name>
</gene>
<dbReference type="InParanoid" id="S8ETQ0"/>
<dbReference type="HOGENOM" id="CLU_018552_1_4_1"/>
<evidence type="ECO:0000259" key="4">
    <source>
        <dbReference type="Pfam" id="PF13359"/>
    </source>
</evidence>
<keyword evidence="6" id="KW-1185">Reference proteome</keyword>
<dbReference type="EMBL" id="KE504298">
    <property type="protein sequence ID" value="EPS93115.1"/>
    <property type="molecule type" value="Genomic_DNA"/>
</dbReference>